<keyword evidence="4" id="KW-1185">Reference proteome</keyword>
<dbReference type="Gene3D" id="3.40.50.1820">
    <property type="entry name" value="alpha/beta hydrolase"/>
    <property type="match status" value="1"/>
</dbReference>
<proteinExistence type="predicted"/>
<dbReference type="RefSeq" id="WP_264489263.1">
    <property type="nucleotide sequence ID" value="NZ_JAPDDT010000012.1"/>
</dbReference>
<feature type="domain" description="Alpha/beta hydrolase fold-3" evidence="2">
    <location>
        <begin position="147"/>
        <end position="353"/>
    </location>
</feature>
<evidence type="ECO:0000313" key="3">
    <source>
        <dbReference type="EMBL" id="MCW1925157.1"/>
    </source>
</evidence>
<dbReference type="PANTHER" id="PTHR48081:SF8">
    <property type="entry name" value="ALPHA_BETA HYDROLASE FOLD-3 DOMAIN-CONTAINING PROTEIN-RELATED"/>
    <property type="match status" value="1"/>
</dbReference>
<sequence length="397" mass="42661">MKSHYRLLPPSVRLLTTAMMVGASIAQTEELVPDSESAARKLERETEIIEPSPGAAAARPVGKPDAQMQAVLDELAALGGKPLVSLKPEDAREQPTPANAVRKVMGKQDKKGPEEVAKVDDIDLELTGHDVKGRIYKPEGDGPHPVILYIHGGGWVIADLDTYDATPRALCNATNALVISTHYRQAPEHKFPAAHEDVFGAYQWAMKNAGRWGGDASRIAVVGESAGGNMAVALSMMAQDKGMQMPVHQVLVYPVADTSMSSESYRQHADAKPLNAALMKWFFDHTLSKQEDWKNHQINLLAAESLKGLPSTTVITADIDPLRSEGEALANKLEKDGVPVERRNFEGVTHEFFGMGAVVDKAGEAMGFAAENLKEAFAGKQPGVAAPKPAAEAPPVD</sequence>
<gene>
    <name evidence="3" type="ORF">OKA05_21535</name>
</gene>
<keyword evidence="1 3" id="KW-0378">Hydrolase</keyword>
<dbReference type="Pfam" id="PF07859">
    <property type="entry name" value="Abhydrolase_3"/>
    <property type="match status" value="1"/>
</dbReference>
<dbReference type="InterPro" id="IPR050300">
    <property type="entry name" value="GDXG_lipolytic_enzyme"/>
</dbReference>
<dbReference type="PANTHER" id="PTHR48081">
    <property type="entry name" value="AB HYDROLASE SUPERFAMILY PROTEIN C4A8.06C"/>
    <property type="match status" value="1"/>
</dbReference>
<evidence type="ECO:0000259" key="2">
    <source>
        <dbReference type="Pfam" id="PF07859"/>
    </source>
</evidence>
<protein>
    <submittedName>
        <fullName evidence="3">Alpha/beta hydrolase</fullName>
    </submittedName>
</protein>
<dbReference type="SUPFAM" id="SSF53474">
    <property type="entry name" value="alpha/beta-Hydrolases"/>
    <property type="match status" value="1"/>
</dbReference>
<dbReference type="InterPro" id="IPR029058">
    <property type="entry name" value="AB_hydrolase_fold"/>
</dbReference>
<dbReference type="Proteomes" id="UP001320876">
    <property type="component" value="Unassembled WGS sequence"/>
</dbReference>
<dbReference type="GO" id="GO:0016787">
    <property type="term" value="F:hydrolase activity"/>
    <property type="evidence" value="ECO:0007669"/>
    <property type="project" value="UniProtKB-KW"/>
</dbReference>
<comment type="caution">
    <text evidence="3">The sequence shown here is derived from an EMBL/GenBank/DDBJ whole genome shotgun (WGS) entry which is preliminary data.</text>
</comment>
<evidence type="ECO:0000256" key="1">
    <source>
        <dbReference type="ARBA" id="ARBA00022801"/>
    </source>
</evidence>
<dbReference type="EMBL" id="JAPDDT010000012">
    <property type="protein sequence ID" value="MCW1925157.1"/>
    <property type="molecule type" value="Genomic_DNA"/>
</dbReference>
<dbReference type="InterPro" id="IPR013094">
    <property type="entry name" value="AB_hydrolase_3"/>
</dbReference>
<name>A0ABT3GNT2_9BACT</name>
<evidence type="ECO:0000313" key="4">
    <source>
        <dbReference type="Proteomes" id="UP001320876"/>
    </source>
</evidence>
<reference evidence="3 4" key="1">
    <citation type="submission" date="2022-10" db="EMBL/GenBank/DDBJ databases">
        <title>Luteolibacter arcticus strain CCTCC AB 2014275, whole genome shotgun sequencing project.</title>
        <authorList>
            <person name="Zhao G."/>
            <person name="Shen L."/>
        </authorList>
    </citation>
    <scope>NUCLEOTIDE SEQUENCE [LARGE SCALE GENOMIC DNA]</scope>
    <source>
        <strain evidence="3 4">CCTCC AB 2014275</strain>
    </source>
</reference>
<organism evidence="3 4">
    <name type="scientific">Luteolibacter arcticus</name>
    <dbReference type="NCBI Taxonomy" id="1581411"/>
    <lineage>
        <taxon>Bacteria</taxon>
        <taxon>Pseudomonadati</taxon>
        <taxon>Verrucomicrobiota</taxon>
        <taxon>Verrucomicrobiia</taxon>
        <taxon>Verrucomicrobiales</taxon>
        <taxon>Verrucomicrobiaceae</taxon>
        <taxon>Luteolibacter</taxon>
    </lineage>
</organism>
<accession>A0ABT3GNT2</accession>